<feature type="region of interest" description="Disordered" evidence="1">
    <location>
        <begin position="1"/>
        <end position="50"/>
    </location>
</feature>
<comment type="caution">
    <text evidence="2">The sequence shown here is derived from an EMBL/GenBank/DDBJ whole genome shotgun (WGS) entry which is preliminary data.</text>
</comment>
<sequence length="50" mass="5371">MPKQPAAMHDGQQDRMLNLPGSGLLPHDADEASSRRAPMDGTRSAPMQKA</sequence>
<evidence type="ECO:0000313" key="3">
    <source>
        <dbReference type="Proteomes" id="UP001154322"/>
    </source>
</evidence>
<feature type="compositionally biased region" description="Basic and acidic residues" evidence="1">
    <location>
        <begin position="27"/>
        <end position="38"/>
    </location>
</feature>
<dbReference type="EMBL" id="CALYLO010000003">
    <property type="protein sequence ID" value="CAH8245214.1"/>
    <property type="molecule type" value="Genomic_DNA"/>
</dbReference>
<reference evidence="2" key="1">
    <citation type="submission" date="2022-06" db="EMBL/GenBank/DDBJ databases">
        <authorList>
            <person name="Dietemann V."/>
            <person name="Ory F."/>
            <person name="Dainat B."/>
            <person name="Oberhansli S."/>
        </authorList>
    </citation>
    <scope>NUCLEOTIDE SEQUENCE</scope>
    <source>
        <strain evidence="2">Ena-SAMPLE-TAB-26-04-2022-14:26:32:270-5432</strain>
    </source>
</reference>
<protein>
    <submittedName>
        <fullName evidence="2">Uncharacterized protein</fullName>
    </submittedName>
</protein>
<keyword evidence="3" id="KW-1185">Reference proteome</keyword>
<dbReference type="RefSeq" id="WP_213427925.1">
    <property type="nucleotide sequence ID" value="NZ_AP031286.1"/>
</dbReference>
<gene>
    <name evidence="2" type="ORF">WJ0W_002445</name>
</gene>
<organism evidence="2 3">
    <name type="scientific">Paenibacillus melissococcoides</name>
    <dbReference type="NCBI Taxonomy" id="2912268"/>
    <lineage>
        <taxon>Bacteria</taxon>
        <taxon>Bacillati</taxon>
        <taxon>Bacillota</taxon>
        <taxon>Bacilli</taxon>
        <taxon>Bacillales</taxon>
        <taxon>Paenibacillaceae</taxon>
        <taxon>Paenibacillus</taxon>
    </lineage>
</organism>
<accession>A0ABM9G0U5</accession>
<dbReference type="Proteomes" id="UP001154322">
    <property type="component" value="Unassembled WGS sequence"/>
</dbReference>
<proteinExistence type="predicted"/>
<evidence type="ECO:0000256" key="1">
    <source>
        <dbReference type="SAM" id="MobiDB-lite"/>
    </source>
</evidence>
<name>A0ABM9G0U5_9BACL</name>
<evidence type="ECO:0000313" key="2">
    <source>
        <dbReference type="EMBL" id="CAH8245214.1"/>
    </source>
</evidence>